<evidence type="ECO:0000313" key="1">
    <source>
        <dbReference type="EMBL" id="KAJ0963048.1"/>
    </source>
</evidence>
<comment type="caution">
    <text evidence="1">The sequence shown here is derived from an EMBL/GenBank/DDBJ whole genome shotgun (WGS) entry which is preliminary data.</text>
</comment>
<proteinExistence type="predicted"/>
<dbReference type="AlphaFoldDB" id="A0A9D5H4L3"/>
<dbReference type="Pfam" id="PF02681">
    <property type="entry name" value="DUF212"/>
    <property type="match status" value="1"/>
</dbReference>
<keyword evidence="2" id="KW-1185">Reference proteome</keyword>
<dbReference type="EMBL" id="JAGGNH010000009">
    <property type="protein sequence ID" value="KAJ0963048.1"/>
    <property type="molecule type" value="Genomic_DNA"/>
</dbReference>
<organism evidence="1 2">
    <name type="scientific">Dioscorea zingiberensis</name>
    <dbReference type="NCBI Taxonomy" id="325984"/>
    <lineage>
        <taxon>Eukaryota</taxon>
        <taxon>Viridiplantae</taxon>
        <taxon>Streptophyta</taxon>
        <taxon>Embryophyta</taxon>
        <taxon>Tracheophyta</taxon>
        <taxon>Spermatophyta</taxon>
        <taxon>Magnoliopsida</taxon>
        <taxon>Liliopsida</taxon>
        <taxon>Dioscoreales</taxon>
        <taxon>Dioscoreaceae</taxon>
        <taxon>Dioscorea</taxon>
    </lineage>
</organism>
<dbReference type="InterPro" id="IPR003832">
    <property type="entry name" value="DUF212"/>
</dbReference>
<evidence type="ECO:0000313" key="2">
    <source>
        <dbReference type="Proteomes" id="UP001085076"/>
    </source>
</evidence>
<evidence type="ECO:0008006" key="3">
    <source>
        <dbReference type="Google" id="ProtNLM"/>
    </source>
</evidence>
<accession>A0A9D5H4L3</accession>
<name>A0A9D5H4L3_9LILI</name>
<protein>
    <recommendedName>
        <fullName evidence="3">Membrane protein YuiD</fullName>
    </recommendedName>
</protein>
<dbReference type="PANTHER" id="PTHR31446">
    <property type="entry name" value="ACID PHOSPHATASE/VANADIUM-DEPENDENT HALOPEROXIDASE-RELATED PROTEIN"/>
    <property type="match status" value="1"/>
</dbReference>
<dbReference type="Proteomes" id="UP001085076">
    <property type="component" value="Miscellaneous, Linkage group lg09"/>
</dbReference>
<dbReference type="OrthoDB" id="1909848at2759"/>
<reference evidence="1" key="1">
    <citation type="submission" date="2021-03" db="EMBL/GenBank/DDBJ databases">
        <authorList>
            <person name="Li Z."/>
            <person name="Yang C."/>
        </authorList>
    </citation>
    <scope>NUCLEOTIDE SEQUENCE</scope>
    <source>
        <strain evidence="1">Dzin_1.0</strain>
        <tissue evidence="1">Leaf</tissue>
    </source>
</reference>
<reference evidence="1" key="2">
    <citation type="journal article" date="2022" name="Hortic Res">
        <title>The genome of Dioscorea zingiberensis sheds light on the biosynthesis, origin and evolution of the medicinally important diosgenin saponins.</title>
        <authorList>
            <person name="Li Y."/>
            <person name="Tan C."/>
            <person name="Li Z."/>
            <person name="Guo J."/>
            <person name="Li S."/>
            <person name="Chen X."/>
            <person name="Wang C."/>
            <person name="Dai X."/>
            <person name="Yang H."/>
            <person name="Song W."/>
            <person name="Hou L."/>
            <person name="Xu J."/>
            <person name="Tong Z."/>
            <person name="Xu A."/>
            <person name="Yuan X."/>
            <person name="Wang W."/>
            <person name="Yang Q."/>
            <person name="Chen L."/>
            <person name="Sun Z."/>
            <person name="Wang K."/>
            <person name="Pan B."/>
            <person name="Chen J."/>
            <person name="Bao Y."/>
            <person name="Liu F."/>
            <person name="Qi X."/>
            <person name="Gang D.R."/>
            <person name="Wen J."/>
            <person name="Li J."/>
        </authorList>
    </citation>
    <scope>NUCLEOTIDE SEQUENCE</scope>
    <source>
        <strain evidence="1">Dzin_1.0</strain>
    </source>
</reference>
<gene>
    <name evidence="1" type="ORF">J5N97_028170</name>
</gene>
<dbReference type="PANTHER" id="PTHR31446:SF2">
    <property type="entry name" value="ACID PHOSPHATASE_VANADIUM-DEPENDENT HALOPEROXIDASE-RELATED PROTEIN"/>
    <property type="match status" value="1"/>
</dbReference>
<sequence>MSCSYSTSLPRSLLRTSTLRPSLSLFSKQRLSKPNRLVAPVSALRIGVDDLMEVVHNKVLVAATVSAAIGQLAKPLVKAANGDGLDLRAAVRSGGMPSTHSSSVVAAATSIGLERGFSDSIFGMSVVFAALIMYDAQGVRREVGNHAKILNRLLKIYEKSIVYHKQDGPGDSRPGMTTINSKTLAPFMSLSEKATSNTSSDSESYAASQRGSISSKLDSLQNLTVDGEEPSEQQNCIYYRPLNESVGHTEIQVFVGALLGFVVSLVTEVIL</sequence>